<gene>
    <name evidence="7" type="ORF">HZF10_10330</name>
</gene>
<evidence type="ECO:0000259" key="6">
    <source>
        <dbReference type="PROSITE" id="PS51635"/>
    </source>
</evidence>
<reference evidence="7 8" key="1">
    <citation type="submission" date="2020-07" db="EMBL/GenBank/DDBJ databases">
        <authorList>
            <person name="Sun Q."/>
        </authorList>
    </citation>
    <scope>NUCLEOTIDE SEQUENCE [LARGE SCALE GENOMIC DNA]</scope>
    <source>
        <strain evidence="7 8">MAH-1</strain>
    </source>
</reference>
<keyword evidence="8" id="KW-1185">Reference proteome</keyword>
<feature type="short sequence motif" description="GXSXG" evidence="4">
    <location>
        <begin position="65"/>
        <end position="69"/>
    </location>
</feature>
<dbReference type="GO" id="GO:0016787">
    <property type="term" value="F:hydrolase activity"/>
    <property type="evidence" value="ECO:0007669"/>
    <property type="project" value="UniProtKB-UniRule"/>
</dbReference>
<dbReference type="Pfam" id="PF01734">
    <property type="entry name" value="Patatin"/>
    <property type="match status" value="1"/>
</dbReference>
<evidence type="ECO:0000256" key="3">
    <source>
        <dbReference type="ARBA" id="ARBA00023098"/>
    </source>
</evidence>
<dbReference type="InterPro" id="IPR002641">
    <property type="entry name" value="PNPLA_dom"/>
</dbReference>
<dbReference type="Proteomes" id="UP000535020">
    <property type="component" value="Unassembled WGS sequence"/>
</dbReference>
<feature type="active site" description="Nucleophile" evidence="4">
    <location>
        <position position="67"/>
    </location>
</feature>
<dbReference type="EMBL" id="JACBJI010000004">
    <property type="protein sequence ID" value="NYA71318.1"/>
    <property type="molecule type" value="Genomic_DNA"/>
</dbReference>
<dbReference type="InterPro" id="IPR050301">
    <property type="entry name" value="NTE"/>
</dbReference>
<keyword evidence="3 4" id="KW-0443">Lipid metabolism</keyword>
<feature type="signal peptide" evidence="5">
    <location>
        <begin position="1"/>
        <end position="21"/>
    </location>
</feature>
<evidence type="ECO:0000256" key="1">
    <source>
        <dbReference type="ARBA" id="ARBA00022801"/>
    </source>
</evidence>
<dbReference type="Gene3D" id="3.40.1090.10">
    <property type="entry name" value="Cytosolic phospholipase A2 catalytic domain"/>
    <property type="match status" value="2"/>
</dbReference>
<proteinExistence type="predicted"/>
<dbReference type="InterPro" id="IPR016035">
    <property type="entry name" value="Acyl_Trfase/lysoPLipase"/>
</dbReference>
<dbReference type="PANTHER" id="PTHR14226">
    <property type="entry name" value="NEUROPATHY TARGET ESTERASE/SWISS CHEESE D.MELANOGASTER"/>
    <property type="match status" value="1"/>
</dbReference>
<evidence type="ECO:0000256" key="5">
    <source>
        <dbReference type="SAM" id="SignalP"/>
    </source>
</evidence>
<dbReference type="PANTHER" id="PTHR14226:SF76">
    <property type="entry name" value="NTE FAMILY PROTEIN RSSA"/>
    <property type="match status" value="1"/>
</dbReference>
<dbReference type="SUPFAM" id="SSF52151">
    <property type="entry name" value="FabD/lysophospholipase-like"/>
    <property type="match status" value="1"/>
</dbReference>
<protein>
    <submittedName>
        <fullName evidence="7">Patatin-like phospholipase family protein</fullName>
    </submittedName>
</protein>
<feature type="active site" description="Proton acceptor" evidence="4">
    <location>
        <position position="211"/>
    </location>
</feature>
<dbReference type="CDD" id="cd07205">
    <property type="entry name" value="Pat_PNPLA6_PNPLA7_NTE1_like"/>
    <property type="match status" value="1"/>
</dbReference>
<dbReference type="AlphaFoldDB" id="A0A7Y8Y2F6"/>
<keyword evidence="1 4" id="KW-0378">Hydrolase</keyword>
<accession>A0A7Y8Y2F6</accession>
<keyword evidence="2 4" id="KW-0442">Lipid degradation</keyword>
<organism evidence="7 8">
    <name type="scientific">Flavobacterium agri</name>
    <dbReference type="NCBI Taxonomy" id="2743471"/>
    <lineage>
        <taxon>Bacteria</taxon>
        <taxon>Pseudomonadati</taxon>
        <taxon>Bacteroidota</taxon>
        <taxon>Flavobacteriia</taxon>
        <taxon>Flavobacteriales</taxon>
        <taxon>Flavobacteriaceae</taxon>
        <taxon>Flavobacterium</taxon>
    </lineage>
</organism>
<comment type="caution">
    <text evidence="7">The sequence shown here is derived from an EMBL/GenBank/DDBJ whole genome shotgun (WGS) entry which is preliminary data.</text>
</comment>
<dbReference type="PROSITE" id="PS51635">
    <property type="entry name" value="PNPLA"/>
    <property type="match status" value="1"/>
</dbReference>
<feature type="chain" id="PRO_5030896739" evidence="5">
    <location>
        <begin position="22"/>
        <end position="741"/>
    </location>
</feature>
<sequence length="741" mass="83860">MKIRGIMSLICVLLFPMAVFAQDTVVKPRPKIGLVLSGGGAKGFAHIGVLKVLEKTGVKIDYIGGTSMGAIIGGLYASGYNATQIDSIFRSTNFDELLGDYIPRASKNFYGKRNDELYALTLPFQKMRIGIPRSYSKGIYNYNLIAKLTHNVRHVRDFNKLPIPFLCIATDIETGEEILLNKGYLPQAIRASAALPTVFSPVELDGRLLVDGGVSNNYPIDEVRKLGADIIIGVDVQDDLKDREYLSDATRILSQISNLQMIEKMQQKKKQTEIYIKPDMSDYSVISFSNGAQIIDEGERAAWEQAYKLRAITVQKGEYHRPDIKVQKDSLNIKNINIDKLDNFTRAYIIGKLRFKNGSKICYDDLRAGIDNLTGTQNFSSISYSLEKTATGDELRLHLVENPIRTYLKFGLHYDGLYKSGILMNVTTKRVLFKNDVVSADVILGDNFRYNFDYYVDNGFYFSFGLRSRYNSFNRNVGTDFSNGALLDSLGLNTLNINFSDLSHQAYIQTLFIQKFMIGAGLEWKHLKIKSETIQNQTVSPTFEQSDYLSGLAYLRYDSYDNRYFPKKGSYFSGDFQTYLYSSDYGNDFEKFSILKAEIGFAKTFFRKFTLRYDVEAGSAIGDHSIPFFDFVLGGYGFSGVNNIKQFYGYDFLSISGDSYIKTGLTFDYEIFRKHHVNVAANFANLGSNIYADGSWVSWPHYTGYAVGYGMETIIGPIEIKYSWSPELPKGFTWFSVGFWF</sequence>
<dbReference type="InterPro" id="IPR043864">
    <property type="entry name" value="Omp85-like_dom"/>
</dbReference>
<name>A0A7Y8Y2F6_9FLAO</name>
<feature type="domain" description="PNPLA" evidence="6">
    <location>
        <begin position="34"/>
        <end position="224"/>
    </location>
</feature>
<dbReference type="GO" id="GO:0016042">
    <property type="term" value="P:lipid catabolic process"/>
    <property type="evidence" value="ECO:0007669"/>
    <property type="project" value="UniProtKB-UniRule"/>
</dbReference>
<evidence type="ECO:0000313" key="8">
    <source>
        <dbReference type="Proteomes" id="UP000535020"/>
    </source>
</evidence>
<feature type="short sequence motif" description="DGA/G" evidence="4">
    <location>
        <begin position="211"/>
        <end position="213"/>
    </location>
</feature>
<evidence type="ECO:0000313" key="7">
    <source>
        <dbReference type="EMBL" id="NYA71318.1"/>
    </source>
</evidence>
<keyword evidence="5" id="KW-0732">Signal</keyword>
<evidence type="ECO:0000256" key="2">
    <source>
        <dbReference type="ARBA" id="ARBA00022963"/>
    </source>
</evidence>
<feature type="short sequence motif" description="GXGXXG" evidence="4">
    <location>
        <begin position="38"/>
        <end position="43"/>
    </location>
</feature>
<evidence type="ECO:0000256" key="4">
    <source>
        <dbReference type="PROSITE-ProRule" id="PRU01161"/>
    </source>
</evidence>
<dbReference type="Pfam" id="PF19143">
    <property type="entry name" value="Omp85_2"/>
    <property type="match status" value="1"/>
</dbReference>